<dbReference type="RefSeq" id="WP_053173953.1">
    <property type="nucleotide sequence ID" value="NZ_LGUV01000341.1"/>
</dbReference>
<comment type="caution">
    <text evidence="2">The sequence shown here is derived from an EMBL/GenBank/DDBJ whole genome shotgun (WGS) entry which is preliminary data.</text>
</comment>
<evidence type="ECO:0000313" key="3">
    <source>
        <dbReference type="Proteomes" id="UP000037084"/>
    </source>
</evidence>
<dbReference type="AlphaFoldDB" id="A0A0L8M9Y1"/>
<dbReference type="OrthoDB" id="4328322at2"/>
<reference evidence="3" key="1">
    <citation type="submission" date="2015-07" db="EMBL/GenBank/DDBJ databases">
        <authorList>
            <consortium name="Consortium for Microbial Forensics and Genomics (microFORGE)"/>
            <person name="Knight B.M."/>
            <person name="Roberts D.P."/>
            <person name="Lin D."/>
            <person name="Hari K."/>
            <person name="Fletcher J."/>
            <person name="Melcher U."/>
            <person name="Blagden T."/>
            <person name="Winegar R.A."/>
        </authorList>
    </citation>
    <scope>NUCLEOTIDE SEQUENCE [LARGE SCALE GENOMIC DNA]</scope>
    <source>
        <strain evidence="3">NRRL B-1447</strain>
    </source>
</reference>
<dbReference type="PATRIC" id="fig|1961.12.peg.5498"/>
<evidence type="ECO:0000313" key="2">
    <source>
        <dbReference type="EMBL" id="KOG47232.1"/>
    </source>
</evidence>
<proteinExistence type="predicted"/>
<accession>A0A0L8M9Y1</accession>
<feature type="compositionally biased region" description="Basic and acidic residues" evidence="1">
    <location>
        <begin position="261"/>
        <end position="271"/>
    </location>
</feature>
<feature type="region of interest" description="Disordered" evidence="1">
    <location>
        <begin position="228"/>
        <end position="299"/>
    </location>
</feature>
<dbReference type="EMBL" id="LGUV01000341">
    <property type="protein sequence ID" value="KOG47232.1"/>
    <property type="molecule type" value="Genomic_DNA"/>
</dbReference>
<protein>
    <submittedName>
        <fullName evidence="2">Uncharacterized protein</fullName>
    </submittedName>
</protein>
<evidence type="ECO:0000256" key="1">
    <source>
        <dbReference type="SAM" id="MobiDB-lite"/>
    </source>
</evidence>
<dbReference type="Proteomes" id="UP000037084">
    <property type="component" value="Unassembled WGS sequence"/>
</dbReference>
<name>A0A0L8M9Y1_STRVG</name>
<organism evidence="2 3">
    <name type="scientific">Streptomyces virginiae</name>
    <name type="common">Streptomyces cinnamonensis</name>
    <dbReference type="NCBI Taxonomy" id="1961"/>
    <lineage>
        <taxon>Bacteria</taxon>
        <taxon>Bacillati</taxon>
        <taxon>Actinomycetota</taxon>
        <taxon>Actinomycetes</taxon>
        <taxon>Kitasatosporales</taxon>
        <taxon>Streptomycetaceae</taxon>
        <taxon>Streptomyces</taxon>
    </lineage>
</organism>
<sequence>MDLNGPGPQRGHVLLIAGDVAVRRRAVQLAPSANLAALAMVPASVLLGSEVPTDTVCLDGTRDPNTVLARLRSAAAAPGPLLVYLSGRLTADRRGRRLYFALAGTTASAVRYTAVPWEWLGGELRRRPAGLTTVLLDLAADRDAWPLLQEYGSLPVSPGAQVYGVVCPPGFAAGGDGAVSGYTRQWIDQLRRSPVRPSDVQLHALVAGAAGLPPGALVLPTARELGMRTGPVPQQQQQQHDHHYQQQQPSLRPADGGPQEHPTRPDPRPVPRPDPAPDAVPGGDPAVASDGDPRPYIHALASSGRHGEAALLARAWEEYVRGVHGGSSAQAMEWAEIRADLARMAGDFVLAARLWMGACRVRLAGPGGSGPEALAAAAGAVYCWTRLGEREAVVEVGVELVAVLRALPGLDPRYLELARARLSAWEESGLPRPART</sequence>
<gene>
    <name evidence="2" type="ORF">ADK75_24540</name>
</gene>
<feature type="compositionally biased region" description="Low complexity" evidence="1">
    <location>
        <begin position="279"/>
        <end position="288"/>
    </location>
</feature>